<keyword evidence="2" id="KW-1185">Reference proteome</keyword>
<organism evidence="1 2">
    <name type="scientific">Nocardia panacis</name>
    <dbReference type="NCBI Taxonomy" id="2340916"/>
    <lineage>
        <taxon>Bacteria</taxon>
        <taxon>Bacillati</taxon>
        <taxon>Actinomycetota</taxon>
        <taxon>Actinomycetes</taxon>
        <taxon>Mycobacteriales</taxon>
        <taxon>Nocardiaceae</taxon>
        <taxon>Nocardia</taxon>
    </lineage>
</organism>
<reference evidence="1 2" key="1">
    <citation type="submission" date="2018-09" db="EMBL/GenBank/DDBJ databases">
        <title>YIM PH21274 draft genome.</title>
        <authorList>
            <person name="Miao C."/>
        </authorList>
    </citation>
    <scope>NUCLEOTIDE SEQUENCE [LARGE SCALE GENOMIC DNA]</scope>
    <source>
        <strain evidence="1 2">YIM PH 21724</strain>
    </source>
</reference>
<name>A0A3A4KB69_9NOCA</name>
<proteinExistence type="predicted"/>
<dbReference type="Gene3D" id="3.40.50.11710">
    <property type="entry name" value="Cyclodipeptide synthase"/>
    <property type="match status" value="1"/>
</dbReference>
<dbReference type="EMBL" id="QZFU01000036">
    <property type="protein sequence ID" value="RJO70680.1"/>
    <property type="molecule type" value="Genomic_DNA"/>
</dbReference>
<sequence length="238" mass="26767">MTTTATISAPESDTRLASASHKAAFDLKGQRYDYTGATAILLTSVGADYHEGEKLGATIDLINRSGFGRVTVAVADTLQRHNLDLPPAQAYSLSRRRGDQWIARNQPLLDLIESDVDILRWDEALSDARYPRLLKRIRLAYDTDAGYRTAIDATIDRFIDRRGGDEAIDDPARARHGCLTYLLEECPIIQPLWAAAGYDHVIYPQHISAAMQATRDRFVPDQRVTWLPLRFKKRRSAK</sequence>
<dbReference type="OrthoDB" id="4097697at2"/>
<protein>
    <submittedName>
        <fullName evidence="1">tRNA-dependent cyclodipeptide synthase</fullName>
    </submittedName>
</protein>
<comment type="caution">
    <text evidence="1">The sequence shown here is derived from an EMBL/GenBank/DDBJ whole genome shotgun (WGS) entry which is preliminary data.</text>
</comment>
<dbReference type="RefSeq" id="WP_120043737.1">
    <property type="nucleotide sequence ID" value="NZ_QZFU01000036.1"/>
</dbReference>
<dbReference type="GO" id="GO:0016755">
    <property type="term" value="F:aminoacyltransferase activity"/>
    <property type="evidence" value="ECO:0007669"/>
    <property type="project" value="InterPro"/>
</dbReference>
<dbReference type="InterPro" id="IPR038622">
    <property type="entry name" value="CDPS_sf"/>
</dbReference>
<dbReference type="Proteomes" id="UP000266677">
    <property type="component" value="Unassembled WGS sequence"/>
</dbReference>
<evidence type="ECO:0000313" key="2">
    <source>
        <dbReference type="Proteomes" id="UP000266677"/>
    </source>
</evidence>
<gene>
    <name evidence="1" type="ORF">D5S18_26085</name>
</gene>
<dbReference type="AlphaFoldDB" id="A0A3A4KB69"/>
<accession>A0A3A4KB69</accession>
<evidence type="ECO:0000313" key="1">
    <source>
        <dbReference type="EMBL" id="RJO70680.1"/>
    </source>
</evidence>